<reference evidence="7" key="1">
    <citation type="journal article" date="2020" name="PLoS Negl. Trop. Dis.">
        <title>High-quality nuclear genome for Sarcoptes scabiei-A critical resource for a neglected parasite.</title>
        <authorList>
            <person name="Korhonen P.K."/>
            <person name="Gasser R.B."/>
            <person name="Ma G."/>
            <person name="Wang T."/>
            <person name="Stroehlein A.J."/>
            <person name="Young N.D."/>
            <person name="Ang C.S."/>
            <person name="Fernando D.D."/>
            <person name="Lu H.C."/>
            <person name="Taylor S."/>
            <person name="Reynolds S.L."/>
            <person name="Mofiz E."/>
            <person name="Najaraj S.H."/>
            <person name="Gowda H."/>
            <person name="Madugundu A."/>
            <person name="Renuse S."/>
            <person name="Holt D."/>
            <person name="Pandey A."/>
            <person name="Papenfuss A.T."/>
            <person name="Fischer K."/>
        </authorList>
    </citation>
    <scope>NUCLEOTIDE SEQUENCE [LARGE SCALE GENOMIC DNA]</scope>
</reference>
<comment type="cofactor">
    <cofactor evidence="1">
        <name>Zn(2+)</name>
        <dbReference type="ChEBI" id="CHEBI:29105"/>
    </cofactor>
</comment>
<feature type="domain" description="Peptidase M28" evidence="4">
    <location>
        <begin position="224"/>
        <end position="339"/>
    </location>
</feature>
<reference evidence="6" key="3">
    <citation type="submission" date="2022-06" db="UniProtKB">
        <authorList>
            <consortium name="EnsemblMetazoa"/>
        </authorList>
    </citation>
    <scope>IDENTIFICATION</scope>
</reference>
<dbReference type="GO" id="GO:0008235">
    <property type="term" value="F:metalloexopeptidase activity"/>
    <property type="evidence" value="ECO:0007669"/>
    <property type="project" value="InterPro"/>
</dbReference>
<evidence type="ECO:0000256" key="1">
    <source>
        <dbReference type="ARBA" id="ARBA00001947"/>
    </source>
</evidence>
<reference evidence="5" key="2">
    <citation type="submission" date="2020-01" db="EMBL/GenBank/DDBJ databases">
        <authorList>
            <person name="Korhonen P.K.K."/>
            <person name="Guangxu M.G."/>
            <person name="Wang T.W."/>
            <person name="Stroehlein A.J.S."/>
            <person name="Young N.D."/>
            <person name="Ang C.-S.A."/>
            <person name="Fernando D.W.F."/>
            <person name="Lu H.L."/>
            <person name="Taylor S.T."/>
            <person name="Ehtesham M.E.M."/>
            <person name="Najaraj S.H.N."/>
            <person name="Harsha G.H.G."/>
            <person name="Madugundu A.M."/>
            <person name="Renuse S.R."/>
            <person name="Holt D.H."/>
            <person name="Pandey A.P."/>
            <person name="Papenfuss A.P."/>
            <person name="Gasser R.B.G."/>
            <person name="Fischer K.F."/>
        </authorList>
    </citation>
    <scope>NUCLEOTIDE SEQUENCE</scope>
    <source>
        <strain evidence="5">SSS_KF_BRIS2020</strain>
    </source>
</reference>
<proteinExistence type="inferred from homology"/>
<dbReference type="PANTHER" id="PTHR12147">
    <property type="entry name" value="METALLOPEPTIDASE M28 FAMILY MEMBER"/>
    <property type="match status" value="1"/>
</dbReference>
<sequence length="494" mass="57944">MVSKNCLSISKILRALLSSSSLSFLLLVLLHNFLLFQIDCLEQNETKLEQQQYSSDPSWNFTQWWDERAENTQLYSEPVMFEEPKNQSQSSISATSIPQYGDFERFGEVHYKPGCPHDHLPDDRFNVRRPSGDGVMVTSTMIKVDQKYIPQTSIDILNYTIRYFFSKPRHWSEDKNYMRDLREAIKEKFLSFGLKTAFHVFKTEYNNEKLQSLYPDKKRQTATNIIAILPGKYRGTPKDEIYLIGAHYDTVQKSPGIDDNGSGAAAVIEIARLFTKHKCYFNKTIIFTLFDLEEEYLKGSKYFVQQYLIPTEIRKNKAKFNGAFIMDMLLAHNATKGSQSLREFWPTLPEFVEEIQENGSRGNFLTAWSRRNIDHDLYFFLEKNWQNKDRFPLKLMDPPLPTLSQEVSKNWSKYSKYGTFARSDHASFWYPIERDTSFRAILLSDLGPWRRDMNFHYHRVGDNDRWLRKDNLEFMKNTVDSLMATMLDIADGHC</sequence>
<dbReference type="InterPro" id="IPR045175">
    <property type="entry name" value="M28_fam"/>
</dbReference>
<protein>
    <submittedName>
        <fullName evidence="5">Leupeptin-inactivating enzyme 2</fullName>
    </submittedName>
</protein>
<organism evidence="5">
    <name type="scientific">Sarcoptes scabiei</name>
    <name type="common">Itch mite</name>
    <name type="synonym">Acarus scabiei</name>
    <dbReference type="NCBI Taxonomy" id="52283"/>
    <lineage>
        <taxon>Eukaryota</taxon>
        <taxon>Metazoa</taxon>
        <taxon>Ecdysozoa</taxon>
        <taxon>Arthropoda</taxon>
        <taxon>Chelicerata</taxon>
        <taxon>Arachnida</taxon>
        <taxon>Acari</taxon>
        <taxon>Acariformes</taxon>
        <taxon>Sarcoptiformes</taxon>
        <taxon>Astigmata</taxon>
        <taxon>Psoroptidia</taxon>
        <taxon>Sarcoptoidea</taxon>
        <taxon>Sarcoptidae</taxon>
        <taxon>Sarcoptinae</taxon>
        <taxon>Sarcoptes</taxon>
    </lineage>
</organism>
<comment type="similarity">
    <text evidence="2">Belongs to the peptidase M28 family. M28B subfamily.</text>
</comment>
<dbReference type="PANTHER" id="PTHR12147:SF26">
    <property type="entry name" value="PEPTIDASE M28 DOMAIN-CONTAINING PROTEIN"/>
    <property type="match status" value="1"/>
</dbReference>
<evidence type="ECO:0000256" key="3">
    <source>
        <dbReference type="SAM" id="Phobius"/>
    </source>
</evidence>
<evidence type="ECO:0000259" key="4">
    <source>
        <dbReference type="Pfam" id="PF04389"/>
    </source>
</evidence>
<accession>A0A834VBJ9</accession>
<dbReference type="InterPro" id="IPR007484">
    <property type="entry name" value="Peptidase_M28"/>
</dbReference>
<keyword evidence="7" id="KW-1185">Reference proteome</keyword>
<evidence type="ECO:0000313" key="6">
    <source>
        <dbReference type="EnsemblMetazoa" id="KAF7487648.1"/>
    </source>
</evidence>
<dbReference type="SUPFAM" id="SSF53187">
    <property type="entry name" value="Zn-dependent exopeptidases"/>
    <property type="match status" value="1"/>
</dbReference>
<dbReference type="Pfam" id="PF04389">
    <property type="entry name" value="Peptidase_M28"/>
    <property type="match status" value="1"/>
</dbReference>
<keyword evidence="3" id="KW-0472">Membrane</keyword>
<name>A0A834VBJ9_SARSC</name>
<dbReference type="EnsemblMetazoa" id="SSS_7441s_mrna">
    <property type="protein sequence ID" value="KAF7487648.1"/>
    <property type="gene ID" value="SSS_7441"/>
</dbReference>
<evidence type="ECO:0000256" key="2">
    <source>
        <dbReference type="ARBA" id="ARBA00005634"/>
    </source>
</evidence>
<keyword evidence="3" id="KW-0812">Transmembrane</keyword>
<evidence type="ECO:0000313" key="5">
    <source>
        <dbReference type="EMBL" id="KAF7487648.1"/>
    </source>
</evidence>
<keyword evidence="3" id="KW-1133">Transmembrane helix</keyword>
<dbReference type="EMBL" id="WVUK01000066">
    <property type="protein sequence ID" value="KAF7487648.1"/>
    <property type="molecule type" value="Genomic_DNA"/>
</dbReference>
<evidence type="ECO:0000313" key="7">
    <source>
        <dbReference type="Proteomes" id="UP000070412"/>
    </source>
</evidence>
<dbReference type="AlphaFoldDB" id="A0A834VBJ9"/>
<dbReference type="Gene3D" id="3.40.630.10">
    <property type="entry name" value="Zn peptidases"/>
    <property type="match status" value="1"/>
</dbReference>
<dbReference type="Proteomes" id="UP000070412">
    <property type="component" value="Unassembled WGS sequence"/>
</dbReference>
<feature type="transmembrane region" description="Helical" evidence="3">
    <location>
        <begin position="12"/>
        <end position="34"/>
    </location>
</feature>
<gene>
    <name evidence="5" type="ORF">SSS_7441</name>
</gene>
<dbReference type="OrthoDB" id="2214at2759"/>
<dbReference type="GO" id="GO:0006508">
    <property type="term" value="P:proteolysis"/>
    <property type="evidence" value="ECO:0007669"/>
    <property type="project" value="InterPro"/>
</dbReference>